<feature type="chain" id="PRO_5015095013" description="SET domain-containing protein" evidence="1">
    <location>
        <begin position="25"/>
        <end position="454"/>
    </location>
</feature>
<dbReference type="EnsemblFungi" id="EJT72333">
    <property type="protein sequence ID" value="EJT72333"/>
    <property type="gene ID" value="GGTG_09199"/>
</dbReference>
<dbReference type="PANTHER" id="PTHR47332">
    <property type="entry name" value="SET DOMAIN-CONTAINING PROTEIN 5"/>
    <property type="match status" value="1"/>
</dbReference>
<dbReference type="GO" id="GO:0003735">
    <property type="term" value="F:structural constituent of ribosome"/>
    <property type="evidence" value="ECO:0007669"/>
    <property type="project" value="InterPro"/>
</dbReference>
<dbReference type="Gene3D" id="2.170.270.10">
    <property type="entry name" value="SET domain"/>
    <property type="match status" value="1"/>
</dbReference>
<dbReference type="HOGENOM" id="CLU_028281_6_0_1"/>
<reference evidence="3" key="3">
    <citation type="submission" date="2010-09" db="EMBL/GenBank/DDBJ databases">
        <title>Annotation of Gaeumannomyces graminis var. tritici R3-111a-1.</title>
        <authorList>
            <consortium name="The Broad Institute Genome Sequencing Platform"/>
            <person name="Ma L.-J."/>
            <person name="Dead R."/>
            <person name="Young S.K."/>
            <person name="Zeng Q."/>
            <person name="Gargeya S."/>
            <person name="Fitzgerald M."/>
            <person name="Haas B."/>
            <person name="Abouelleil A."/>
            <person name="Alvarado L."/>
            <person name="Arachchi H.M."/>
            <person name="Berlin A."/>
            <person name="Brown A."/>
            <person name="Chapman S.B."/>
            <person name="Chen Z."/>
            <person name="Dunbar C."/>
            <person name="Freedman E."/>
            <person name="Gearin G."/>
            <person name="Gellesch M."/>
            <person name="Goldberg J."/>
            <person name="Griggs A."/>
            <person name="Gujja S."/>
            <person name="Heiman D."/>
            <person name="Howarth C."/>
            <person name="Larson L."/>
            <person name="Lui A."/>
            <person name="MacDonald P.J.P."/>
            <person name="Mehta T."/>
            <person name="Montmayeur A."/>
            <person name="Murphy C."/>
            <person name="Neiman D."/>
            <person name="Pearson M."/>
            <person name="Priest M."/>
            <person name="Roberts A."/>
            <person name="Saif S."/>
            <person name="Shea T."/>
            <person name="Shenoy N."/>
            <person name="Sisk P."/>
            <person name="Stolte C."/>
            <person name="Sykes S."/>
            <person name="Yandava C."/>
            <person name="Wortman J."/>
            <person name="Nusbaum C."/>
            <person name="Birren B."/>
        </authorList>
    </citation>
    <scope>NUCLEOTIDE SEQUENCE</scope>
    <source>
        <strain evidence="3">R3-111a-1</strain>
    </source>
</reference>
<keyword evidence="5" id="KW-1185">Reference proteome</keyword>
<dbReference type="SMART" id="SM00317">
    <property type="entry name" value="SET"/>
    <property type="match status" value="1"/>
</dbReference>
<evidence type="ECO:0000259" key="2">
    <source>
        <dbReference type="PROSITE" id="PS50280"/>
    </source>
</evidence>
<dbReference type="PANTHER" id="PTHR47332:SF4">
    <property type="entry name" value="SET DOMAIN-CONTAINING PROTEIN 5"/>
    <property type="match status" value="1"/>
</dbReference>
<dbReference type="InterPro" id="IPR018130">
    <property type="entry name" value="Ribosomal_uS2_CS"/>
</dbReference>
<reference evidence="4" key="5">
    <citation type="submission" date="2018-04" db="UniProtKB">
        <authorList>
            <consortium name="EnsemblFungi"/>
        </authorList>
    </citation>
    <scope>IDENTIFICATION</scope>
    <source>
        <strain evidence="4">R3-111a-1</strain>
    </source>
</reference>
<reference evidence="4" key="4">
    <citation type="journal article" date="2015" name="G3 (Bethesda)">
        <title>Genome sequences of three phytopathogenic species of the Magnaporthaceae family of fungi.</title>
        <authorList>
            <person name="Okagaki L.H."/>
            <person name="Nunes C.C."/>
            <person name="Sailsbery J."/>
            <person name="Clay B."/>
            <person name="Brown D."/>
            <person name="John T."/>
            <person name="Oh Y."/>
            <person name="Young N."/>
            <person name="Fitzgerald M."/>
            <person name="Haas B.J."/>
            <person name="Zeng Q."/>
            <person name="Young S."/>
            <person name="Adiconis X."/>
            <person name="Fan L."/>
            <person name="Levin J.Z."/>
            <person name="Mitchell T.K."/>
            <person name="Okubara P.A."/>
            <person name="Farman M.L."/>
            <person name="Kohn L.M."/>
            <person name="Birren B."/>
            <person name="Ma L.-J."/>
            <person name="Dean R.A."/>
        </authorList>
    </citation>
    <scope>NUCLEOTIDE SEQUENCE</scope>
    <source>
        <strain evidence="4">R3-111a-1</strain>
    </source>
</reference>
<proteinExistence type="predicted"/>
<name>J3P6Q7_GAET3</name>
<dbReference type="GO" id="GO:0006412">
    <property type="term" value="P:translation"/>
    <property type="evidence" value="ECO:0007669"/>
    <property type="project" value="InterPro"/>
</dbReference>
<dbReference type="SUPFAM" id="SSF82199">
    <property type="entry name" value="SET domain"/>
    <property type="match status" value="1"/>
</dbReference>
<dbReference type="STRING" id="644352.J3P6Q7"/>
<evidence type="ECO:0000313" key="5">
    <source>
        <dbReference type="Proteomes" id="UP000006039"/>
    </source>
</evidence>
<dbReference type="VEuPathDB" id="FungiDB:GGTG_09199"/>
<dbReference type="Proteomes" id="UP000006039">
    <property type="component" value="Unassembled WGS sequence"/>
</dbReference>
<dbReference type="GeneID" id="20349657"/>
<dbReference type="PROSITE" id="PS00962">
    <property type="entry name" value="RIBOSOMAL_S2_1"/>
    <property type="match status" value="1"/>
</dbReference>
<feature type="signal peptide" evidence="1">
    <location>
        <begin position="1"/>
        <end position="24"/>
    </location>
</feature>
<dbReference type="InterPro" id="IPR046341">
    <property type="entry name" value="SET_dom_sf"/>
</dbReference>
<dbReference type="InterPro" id="IPR053185">
    <property type="entry name" value="SET_domain_protein"/>
</dbReference>
<keyword evidence="1" id="KW-0732">Signal</keyword>
<dbReference type="GO" id="GO:0005840">
    <property type="term" value="C:ribosome"/>
    <property type="evidence" value="ECO:0007669"/>
    <property type="project" value="InterPro"/>
</dbReference>
<reference evidence="3" key="2">
    <citation type="submission" date="2010-07" db="EMBL/GenBank/DDBJ databases">
        <authorList>
            <consortium name="The Broad Institute Genome Sequencing Platform"/>
            <consortium name="Broad Institute Genome Sequencing Center for Infectious Disease"/>
            <person name="Ma L.-J."/>
            <person name="Dead R."/>
            <person name="Young S."/>
            <person name="Zeng Q."/>
            <person name="Koehrsen M."/>
            <person name="Alvarado L."/>
            <person name="Berlin A."/>
            <person name="Chapman S.B."/>
            <person name="Chen Z."/>
            <person name="Freedman E."/>
            <person name="Gellesch M."/>
            <person name="Goldberg J."/>
            <person name="Griggs A."/>
            <person name="Gujja S."/>
            <person name="Heilman E.R."/>
            <person name="Heiman D."/>
            <person name="Hepburn T."/>
            <person name="Howarth C."/>
            <person name="Jen D."/>
            <person name="Larson L."/>
            <person name="Mehta T."/>
            <person name="Neiman D."/>
            <person name="Pearson M."/>
            <person name="Roberts A."/>
            <person name="Saif S."/>
            <person name="Shea T."/>
            <person name="Shenoy N."/>
            <person name="Sisk P."/>
            <person name="Stolte C."/>
            <person name="Sykes S."/>
            <person name="Walk T."/>
            <person name="White J."/>
            <person name="Yandava C."/>
            <person name="Haas B."/>
            <person name="Nusbaum C."/>
            <person name="Birren B."/>
        </authorList>
    </citation>
    <scope>NUCLEOTIDE SEQUENCE</scope>
    <source>
        <strain evidence="3">R3-111a-1</strain>
    </source>
</reference>
<dbReference type="OrthoDB" id="438641at2759"/>
<gene>
    <name evidence="4" type="primary">20349657</name>
    <name evidence="3" type="ORF">GGTG_09199</name>
</gene>
<accession>J3P6Q7</accession>
<dbReference type="InterPro" id="IPR001214">
    <property type="entry name" value="SET_dom"/>
</dbReference>
<evidence type="ECO:0000313" key="3">
    <source>
        <dbReference type="EMBL" id="EJT72333.1"/>
    </source>
</evidence>
<dbReference type="PROSITE" id="PS50280">
    <property type="entry name" value="SET"/>
    <property type="match status" value="1"/>
</dbReference>
<dbReference type="Pfam" id="PF00856">
    <property type="entry name" value="SET"/>
    <property type="match status" value="1"/>
</dbReference>
<dbReference type="CDD" id="cd20071">
    <property type="entry name" value="SET_SMYD"/>
    <property type="match status" value="1"/>
</dbReference>
<dbReference type="eggNOG" id="KOG2084">
    <property type="taxonomic scope" value="Eukaryota"/>
</dbReference>
<evidence type="ECO:0000256" key="1">
    <source>
        <dbReference type="SAM" id="SignalP"/>
    </source>
</evidence>
<protein>
    <recommendedName>
        <fullName evidence="2">SET domain-containing protein</fullName>
    </recommendedName>
</protein>
<dbReference type="EMBL" id="GL385399">
    <property type="protein sequence ID" value="EJT72333.1"/>
    <property type="molecule type" value="Genomic_DNA"/>
</dbReference>
<dbReference type="RefSeq" id="XP_009225307.1">
    <property type="nucleotide sequence ID" value="XM_009227043.1"/>
</dbReference>
<evidence type="ECO:0000313" key="4">
    <source>
        <dbReference type="EnsemblFungi" id="EJT72333"/>
    </source>
</evidence>
<feature type="domain" description="SET" evidence="2">
    <location>
        <begin position="161"/>
        <end position="306"/>
    </location>
</feature>
<sequence>MLAASKYQTFILCALYAWQLITAAAYIGPRQCLWNPAGPSLSRSPPGGGEHSIFSSCPTEVDDATSAQKGTWEPWTRLPICSKPTRNGKAPYCIYTHSSLAGSGSGISILTTPSIAAATAPLVDGLDLAWGLPSSSGVFPVAPTGWRKEPDAHVRESRSPPPYEVRPVEGKGMGVVANASIMPGELLFRERPVLVDMMARHWSVDSRQHRAMLDRALARLPPADRAHVKALSYHSKEHIVEGIMKANSFAITLNGVPHSGLYPKIARINHACKPNTYVRYRRSTMELEVVAYREIEPGTELTVSYTPLNILSEDRRQLLGRWGFECTCSLCSADPHIVQASDSNRMRLQDILKGLSDPEFREDFAGGSYDCIVRNDMDEMQNIMFEEGFEAQAGDMAAMDAEFYLAARQWGQARDSATRAVWELRMYAGPDSERTEQAEDFLKRLYNHELRRNQ</sequence>
<reference evidence="5" key="1">
    <citation type="submission" date="2010-07" db="EMBL/GenBank/DDBJ databases">
        <title>The genome sequence of Gaeumannomyces graminis var. tritici strain R3-111a-1.</title>
        <authorList>
            <consortium name="The Broad Institute Genome Sequencing Platform"/>
            <person name="Ma L.-J."/>
            <person name="Dead R."/>
            <person name="Young S."/>
            <person name="Zeng Q."/>
            <person name="Koehrsen M."/>
            <person name="Alvarado L."/>
            <person name="Berlin A."/>
            <person name="Chapman S.B."/>
            <person name="Chen Z."/>
            <person name="Freedman E."/>
            <person name="Gellesch M."/>
            <person name="Goldberg J."/>
            <person name="Griggs A."/>
            <person name="Gujja S."/>
            <person name="Heilman E.R."/>
            <person name="Heiman D."/>
            <person name="Hepburn T."/>
            <person name="Howarth C."/>
            <person name="Jen D."/>
            <person name="Larson L."/>
            <person name="Mehta T."/>
            <person name="Neiman D."/>
            <person name="Pearson M."/>
            <person name="Roberts A."/>
            <person name="Saif S."/>
            <person name="Shea T."/>
            <person name="Shenoy N."/>
            <person name="Sisk P."/>
            <person name="Stolte C."/>
            <person name="Sykes S."/>
            <person name="Walk T."/>
            <person name="White J."/>
            <person name="Yandava C."/>
            <person name="Haas B."/>
            <person name="Nusbaum C."/>
            <person name="Birren B."/>
        </authorList>
    </citation>
    <scope>NUCLEOTIDE SEQUENCE [LARGE SCALE GENOMIC DNA]</scope>
    <source>
        <strain evidence="5">R3-111a-1</strain>
    </source>
</reference>
<dbReference type="AlphaFoldDB" id="J3P6Q7"/>
<organism evidence="3">
    <name type="scientific">Gaeumannomyces tritici (strain R3-111a-1)</name>
    <name type="common">Wheat and barley take-all root rot fungus</name>
    <name type="synonym">Gaeumannomyces graminis var. tritici</name>
    <dbReference type="NCBI Taxonomy" id="644352"/>
    <lineage>
        <taxon>Eukaryota</taxon>
        <taxon>Fungi</taxon>
        <taxon>Dikarya</taxon>
        <taxon>Ascomycota</taxon>
        <taxon>Pezizomycotina</taxon>
        <taxon>Sordariomycetes</taxon>
        <taxon>Sordariomycetidae</taxon>
        <taxon>Magnaporthales</taxon>
        <taxon>Magnaporthaceae</taxon>
        <taxon>Gaeumannomyces</taxon>
    </lineage>
</organism>